<dbReference type="PaxDb" id="768679-TTX_1138"/>
<dbReference type="AlphaFoldDB" id="G4RJN3"/>
<dbReference type="KEGG" id="ttn:TTX_1138"/>
<dbReference type="HOGENOM" id="CLU_2766320_0_0_2"/>
<reference evidence="2 3" key="1">
    <citation type="journal article" date="2011" name="PLoS ONE">
        <title>The complete genome sequence of Thermoproteus tenax: a physiologically versatile member of the Crenarchaeota.</title>
        <authorList>
            <person name="Siebers B."/>
            <person name="Zaparty M."/>
            <person name="Raddatz G."/>
            <person name="Tjaden B."/>
            <person name="Albers S.V."/>
            <person name="Bell S.D."/>
            <person name="Blombach F."/>
            <person name="Kletzin A."/>
            <person name="Kyrpides N."/>
            <person name="Lanz C."/>
            <person name="Plagens A."/>
            <person name="Rampp M."/>
            <person name="Rosinus A."/>
            <person name="von Jan M."/>
            <person name="Makarova K.S."/>
            <person name="Klenk H.P."/>
            <person name="Schuster S.C."/>
            <person name="Hensel R."/>
        </authorList>
    </citation>
    <scope>NUCLEOTIDE SEQUENCE [LARGE SCALE GENOMIC DNA]</scope>
    <source>
        <strain evidence="3">ATCC 35583 / DSM 2078 / JCM 9277 / NBRC 100435 / Kra 1</strain>
    </source>
</reference>
<name>G4RJN3_THETK</name>
<feature type="region of interest" description="Disordered" evidence="1">
    <location>
        <begin position="31"/>
        <end position="69"/>
    </location>
</feature>
<dbReference type="EMBL" id="FN869859">
    <property type="protein sequence ID" value="CCC81778.1"/>
    <property type="molecule type" value="Genomic_DNA"/>
</dbReference>
<evidence type="ECO:0000313" key="2">
    <source>
        <dbReference type="EMBL" id="CCC81778.1"/>
    </source>
</evidence>
<protein>
    <submittedName>
        <fullName evidence="2">Uncharacterized protein</fullName>
    </submittedName>
</protein>
<evidence type="ECO:0000313" key="3">
    <source>
        <dbReference type="Proteomes" id="UP000002654"/>
    </source>
</evidence>
<accession>G4RJN3</accession>
<dbReference type="Proteomes" id="UP000002654">
    <property type="component" value="Chromosome"/>
</dbReference>
<gene>
    <name evidence="2" type="ordered locus">TTX_1138</name>
</gene>
<sequence length="69" mass="7199">MAAGGGLKRVYLWRQGQYHEAPDRGCTWRGAVAPMPDGPAPETAGPSAKAQARRRPLGASGRLRSAVGA</sequence>
<organism evidence="2 3">
    <name type="scientific">Thermoproteus tenax (strain ATCC 35583 / DSM 2078 / JCM 9277 / NBRC 100435 / Kra 1)</name>
    <dbReference type="NCBI Taxonomy" id="768679"/>
    <lineage>
        <taxon>Archaea</taxon>
        <taxon>Thermoproteota</taxon>
        <taxon>Thermoprotei</taxon>
        <taxon>Thermoproteales</taxon>
        <taxon>Thermoproteaceae</taxon>
        <taxon>Thermoproteus</taxon>
    </lineage>
</organism>
<keyword evidence="3" id="KW-1185">Reference proteome</keyword>
<evidence type="ECO:0000256" key="1">
    <source>
        <dbReference type="SAM" id="MobiDB-lite"/>
    </source>
</evidence>
<proteinExistence type="predicted"/>